<dbReference type="Proteomes" id="UP000000763">
    <property type="component" value="Chromosome 9"/>
</dbReference>
<name>Q6ESN3_ORYSJ</name>
<dbReference type="AlphaFoldDB" id="Q6ESN3"/>
<evidence type="ECO:0000313" key="1">
    <source>
        <dbReference type="EMBL" id="BAD28337.1"/>
    </source>
</evidence>
<protein>
    <submittedName>
        <fullName evidence="1">Uncharacterized protein</fullName>
    </submittedName>
</protein>
<gene>
    <name evidence="1" type="primary">OJ1104_G11.12</name>
</gene>
<reference evidence="2" key="1">
    <citation type="journal article" date="2005" name="Nature">
        <title>The map-based sequence of the rice genome.</title>
        <authorList>
            <consortium name="International rice genome sequencing project (IRGSP)"/>
            <person name="Matsumoto T."/>
            <person name="Wu J."/>
            <person name="Kanamori H."/>
            <person name="Katayose Y."/>
            <person name="Fujisawa M."/>
            <person name="Namiki N."/>
            <person name="Mizuno H."/>
            <person name="Yamamoto K."/>
            <person name="Antonio B.A."/>
            <person name="Baba T."/>
            <person name="Sakata K."/>
            <person name="Nagamura Y."/>
            <person name="Aoki H."/>
            <person name="Arikawa K."/>
            <person name="Arita K."/>
            <person name="Bito T."/>
            <person name="Chiden Y."/>
            <person name="Fujitsuka N."/>
            <person name="Fukunaka R."/>
            <person name="Hamada M."/>
            <person name="Harada C."/>
            <person name="Hayashi A."/>
            <person name="Hijishita S."/>
            <person name="Honda M."/>
            <person name="Hosokawa S."/>
            <person name="Ichikawa Y."/>
            <person name="Idonuma A."/>
            <person name="Iijima M."/>
            <person name="Ikeda M."/>
            <person name="Ikeno M."/>
            <person name="Ito K."/>
            <person name="Ito S."/>
            <person name="Ito T."/>
            <person name="Ito Y."/>
            <person name="Ito Y."/>
            <person name="Iwabuchi A."/>
            <person name="Kamiya K."/>
            <person name="Karasawa W."/>
            <person name="Kurita K."/>
            <person name="Katagiri S."/>
            <person name="Kikuta A."/>
            <person name="Kobayashi H."/>
            <person name="Kobayashi N."/>
            <person name="Machita K."/>
            <person name="Maehara T."/>
            <person name="Masukawa M."/>
            <person name="Mizubayashi T."/>
            <person name="Mukai Y."/>
            <person name="Nagasaki H."/>
            <person name="Nagata Y."/>
            <person name="Naito S."/>
            <person name="Nakashima M."/>
            <person name="Nakama Y."/>
            <person name="Nakamichi Y."/>
            <person name="Nakamura M."/>
            <person name="Meguro A."/>
            <person name="Negishi M."/>
            <person name="Ohta I."/>
            <person name="Ohta T."/>
            <person name="Okamoto M."/>
            <person name="Ono N."/>
            <person name="Saji S."/>
            <person name="Sakaguchi M."/>
            <person name="Sakai K."/>
            <person name="Shibata M."/>
            <person name="Shimokawa T."/>
            <person name="Song J."/>
            <person name="Takazaki Y."/>
            <person name="Terasawa K."/>
            <person name="Tsugane M."/>
            <person name="Tsuji K."/>
            <person name="Ueda S."/>
            <person name="Waki K."/>
            <person name="Yamagata H."/>
            <person name="Yamamoto M."/>
            <person name="Yamamoto S."/>
            <person name="Yamane H."/>
            <person name="Yoshiki S."/>
            <person name="Yoshihara R."/>
            <person name="Yukawa K."/>
            <person name="Zhong H."/>
            <person name="Yano M."/>
            <person name="Yuan Q."/>
            <person name="Ouyang S."/>
            <person name="Liu J."/>
            <person name="Jones K.M."/>
            <person name="Gansberger K."/>
            <person name="Moffat K."/>
            <person name="Hill J."/>
            <person name="Bera J."/>
            <person name="Fadrosh D."/>
            <person name="Jin S."/>
            <person name="Johri S."/>
            <person name="Kim M."/>
            <person name="Overton L."/>
            <person name="Reardon M."/>
            <person name="Tsitrin T."/>
            <person name="Vuong H."/>
            <person name="Weaver B."/>
            <person name="Ciecko A."/>
            <person name="Tallon L."/>
            <person name="Jackson J."/>
            <person name="Pai G."/>
            <person name="Aken S.V."/>
            <person name="Utterback T."/>
            <person name="Reidmuller S."/>
            <person name="Feldblyum T."/>
            <person name="Hsiao J."/>
            <person name="Zismann V."/>
            <person name="Iobst S."/>
            <person name="de Vazeille A.R."/>
            <person name="Buell C.R."/>
            <person name="Ying K."/>
            <person name="Li Y."/>
            <person name="Lu T."/>
            <person name="Huang Y."/>
            <person name="Zhao Q."/>
            <person name="Feng Q."/>
            <person name="Zhang L."/>
            <person name="Zhu J."/>
            <person name="Weng Q."/>
            <person name="Mu J."/>
            <person name="Lu Y."/>
            <person name="Fan D."/>
            <person name="Liu Y."/>
            <person name="Guan J."/>
            <person name="Zhang Y."/>
            <person name="Yu S."/>
            <person name="Liu X."/>
            <person name="Zhang Y."/>
            <person name="Hong G."/>
            <person name="Han B."/>
            <person name="Choisne N."/>
            <person name="Demange N."/>
            <person name="Orjeda G."/>
            <person name="Samain S."/>
            <person name="Cattolico L."/>
            <person name="Pelletier E."/>
            <person name="Couloux A."/>
            <person name="Segurens B."/>
            <person name="Wincker P."/>
            <person name="D'Hont A."/>
            <person name="Scarpelli C."/>
            <person name="Weissenbach J."/>
            <person name="Salanoubat M."/>
            <person name="Quetier F."/>
            <person name="Yu Y."/>
            <person name="Kim H.R."/>
            <person name="Rambo T."/>
            <person name="Currie J."/>
            <person name="Collura K."/>
            <person name="Luo M."/>
            <person name="Yang T."/>
            <person name="Ammiraju J.S.S."/>
            <person name="Engler F."/>
            <person name="Soderlund C."/>
            <person name="Wing R.A."/>
            <person name="Palmer L.E."/>
            <person name="de la Bastide M."/>
            <person name="Spiegel L."/>
            <person name="Nascimento L."/>
            <person name="Zutavern T."/>
            <person name="O'Shaughnessy A."/>
            <person name="Dike S."/>
            <person name="Dedhia N."/>
            <person name="Preston R."/>
            <person name="Balija V."/>
            <person name="McCombie W.R."/>
            <person name="Chow T."/>
            <person name="Chen H."/>
            <person name="Chung M."/>
            <person name="Chen C."/>
            <person name="Shaw J."/>
            <person name="Wu H."/>
            <person name="Hsiao K."/>
            <person name="Chao Y."/>
            <person name="Chu M."/>
            <person name="Cheng C."/>
            <person name="Hour A."/>
            <person name="Lee P."/>
            <person name="Lin S."/>
            <person name="Lin Y."/>
            <person name="Liou J."/>
            <person name="Liu S."/>
            <person name="Hsing Y."/>
            <person name="Raghuvanshi S."/>
            <person name="Mohanty A."/>
            <person name="Bharti A.K."/>
            <person name="Gaur A."/>
            <person name="Gupta V."/>
            <person name="Kumar D."/>
            <person name="Ravi V."/>
            <person name="Vij S."/>
            <person name="Kapur A."/>
            <person name="Khurana P."/>
            <person name="Khurana P."/>
            <person name="Khurana J.P."/>
            <person name="Tyagi A.K."/>
            <person name="Gaikwad K."/>
            <person name="Singh A."/>
            <person name="Dalal V."/>
            <person name="Srivastava S."/>
            <person name="Dixit A."/>
            <person name="Pal A.K."/>
            <person name="Ghazi I.A."/>
            <person name="Yadav M."/>
            <person name="Pandit A."/>
            <person name="Bhargava A."/>
            <person name="Sureshbabu K."/>
            <person name="Batra K."/>
            <person name="Sharma T.R."/>
            <person name="Mohapatra T."/>
            <person name="Singh N.K."/>
            <person name="Messing J."/>
            <person name="Nelson A.B."/>
            <person name="Fuks G."/>
            <person name="Kavchok S."/>
            <person name="Keizer G."/>
            <person name="Linton E."/>
            <person name="Llaca V."/>
            <person name="Song R."/>
            <person name="Tanyolac B."/>
            <person name="Young S."/>
            <person name="Ho-Il K."/>
            <person name="Hahn J.H."/>
            <person name="Sangsakoo G."/>
            <person name="Vanavichit A."/>
            <person name="de Mattos Luiz.A.T."/>
            <person name="Zimmer P.D."/>
            <person name="Malone G."/>
            <person name="Dellagostin O."/>
            <person name="de Oliveira A.C."/>
            <person name="Bevan M."/>
            <person name="Bancroft I."/>
            <person name="Minx P."/>
            <person name="Cordum H."/>
            <person name="Wilson R."/>
            <person name="Cheng Z."/>
            <person name="Jin W."/>
            <person name="Jiang J."/>
            <person name="Leong S.A."/>
            <person name="Iwama H."/>
            <person name="Gojobori T."/>
            <person name="Itoh T."/>
            <person name="Niimura Y."/>
            <person name="Fujii Y."/>
            <person name="Habara T."/>
            <person name="Sakai H."/>
            <person name="Sato Y."/>
            <person name="Wilson G."/>
            <person name="Kumar K."/>
            <person name="McCouch S."/>
            <person name="Juretic N."/>
            <person name="Hoen D."/>
            <person name="Wright S."/>
            <person name="Bruskiewich R."/>
            <person name="Bureau T."/>
            <person name="Miyao A."/>
            <person name="Hirochika H."/>
            <person name="Nishikawa T."/>
            <person name="Kadowaki K."/>
            <person name="Sugiura M."/>
            <person name="Burr B."/>
            <person name="Sasaki T."/>
        </authorList>
    </citation>
    <scope>NUCLEOTIDE SEQUENCE [LARGE SCALE GENOMIC DNA]</scope>
    <source>
        <strain evidence="2">cv. Nipponbare</strain>
    </source>
</reference>
<proteinExistence type="predicted"/>
<sequence length="67" mass="7332">MVSAEAVKRDLALSLISSRAYSRWETTPPSTSVDDPAAKSTTIPVEMSSRDGFFDNKLLDDFGYGVM</sequence>
<accession>Q6ESN3</accession>
<reference evidence="2" key="2">
    <citation type="journal article" date="2008" name="Nucleic Acids Res.">
        <title>The rice annotation project database (RAP-DB): 2008 update.</title>
        <authorList>
            <consortium name="The rice annotation project (RAP)"/>
        </authorList>
    </citation>
    <scope>GENOME REANNOTATION</scope>
    <source>
        <strain evidence="2">cv. Nipponbare</strain>
    </source>
</reference>
<dbReference type="EMBL" id="AP005091">
    <property type="protein sequence ID" value="BAD28337.1"/>
    <property type="molecule type" value="Genomic_DNA"/>
</dbReference>
<evidence type="ECO:0000313" key="2">
    <source>
        <dbReference type="Proteomes" id="UP000000763"/>
    </source>
</evidence>
<organism evidence="1 2">
    <name type="scientific">Oryza sativa subsp. japonica</name>
    <name type="common">Rice</name>
    <dbReference type="NCBI Taxonomy" id="39947"/>
    <lineage>
        <taxon>Eukaryota</taxon>
        <taxon>Viridiplantae</taxon>
        <taxon>Streptophyta</taxon>
        <taxon>Embryophyta</taxon>
        <taxon>Tracheophyta</taxon>
        <taxon>Spermatophyta</taxon>
        <taxon>Magnoliopsida</taxon>
        <taxon>Liliopsida</taxon>
        <taxon>Poales</taxon>
        <taxon>Poaceae</taxon>
        <taxon>BOP clade</taxon>
        <taxon>Oryzoideae</taxon>
        <taxon>Oryzeae</taxon>
        <taxon>Oryzinae</taxon>
        <taxon>Oryza</taxon>
        <taxon>Oryza sativa</taxon>
    </lineage>
</organism>